<dbReference type="OrthoDB" id="19653at2759"/>
<proteinExistence type="predicted"/>
<dbReference type="InterPro" id="IPR050300">
    <property type="entry name" value="GDXG_lipolytic_enzyme"/>
</dbReference>
<dbReference type="SUPFAM" id="SSF53474">
    <property type="entry name" value="alpha/beta-Hydrolases"/>
    <property type="match status" value="1"/>
</dbReference>
<dbReference type="PANTHER" id="PTHR48081:SF3">
    <property type="entry name" value="ALPHA_BETA HYDROLASE FOLD-3 DOMAIN-CONTAINING PROTEIN"/>
    <property type="match status" value="1"/>
</dbReference>
<protein>
    <recommendedName>
        <fullName evidence="2">Alpha/beta hydrolase fold-3 domain-containing protein</fullName>
    </recommendedName>
</protein>
<dbReference type="Pfam" id="PF07859">
    <property type="entry name" value="Abhydrolase_3"/>
    <property type="match status" value="1"/>
</dbReference>
<dbReference type="InParanoid" id="B8MMW0"/>
<dbReference type="GO" id="GO:0016787">
    <property type="term" value="F:hydrolase activity"/>
    <property type="evidence" value="ECO:0007669"/>
    <property type="project" value="UniProtKB-KW"/>
</dbReference>
<dbReference type="InterPro" id="IPR029058">
    <property type="entry name" value="AB_hydrolase_fold"/>
</dbReference>
<dbReference type="PANTHER" id="PTHR48081">
    <property type="entry name" value="AB HYDROLASE SUPERFAMILY PROTEIN C4A8.06C"/>
    <property type="match status" value="1"/>
</dbReference>
<dbReference type="EMBL" id="EQ962658">
    <property type="protein sequence ID" value="EED13863.1"/>
    <property type="molecule type" value="Genomic_DNA"/>
</dbReference>
<feature type="domain" description="Alpha/beta hydrolase fold-3" evidence="2">
    <location>
        <begin position="54"/>
        <end position="167"/>
    </location>
</feature>
<sequence length="333" mass="36936">MAAKVVPGANYGSKFANFNILQNNYKVVDGHEIRADLIIPKSLPAGKAPVIARFHGGGLVRGDSIYEDWFPRWLLELAERYNAVIVSGNYRFLPEVTGLDILDDVDDFWTWLHSKDLATLLQRQHELKLELDLDRIITAGDSAGGLLSIYLVLSHPDEIRAGTAAYPAIGWDNPPLLPTKSSAFFPSVPKSFINEYVANIKPGQVSSSDLDLQRVKISQAISANQEGFGFYIKDSKKSPTRDRLYQLARLEKPDARLPRGGLVIFHGVDDDAVLIQASERFVDKAREVLKGKQGGDNIVLASRPGPHGFDVDASIKEEWMKDALKTAVQTWLE</sequence>
<evidence type="ECO:0000313" key="3">
    <source>
        <dbReference type="EMBL" id="EED13863.1"/>
    </source>
</evidence>
<dbReference type="InterPro" id="IPR013094">
    <property type="entry name" value="AB_hydrolase_3"/>
</dbReference>
<accession>B8MMW0</accession>
<keyword evidence="4" id="KW-1185">Reference proteome</keyword>
<dbReference type="PhylomeDB" id="B8MMW0"/>
<evidence type="ECO:0000256" key="1">
    <source>
        <dbReference type="ARBA" id="ARBA00022801"/>
    </source>
</evidence>
<dbReference type="HOGENOM" id="CLU_012494_9_1_1"/>
<dbReference type="STRING" id="441959.B8MMW0"/>
<dbReference type="GeneID" id="8101791"/>
<dbReference type="eggNOG" id="KOG1515">
    <property type="taxonomic scope" value="Eukaryota"/>
</dbReference>
<reference evidence="4" key="1">
    <citation type="journal article" date="2015" name="Genome Announc.">
        <title>Genome sequence of the AIDS-associated pathogen Penicillium marneffei (ATCC18224) and its near taxonomic relative Talaromyces stipitatus (ATCC10500).</title>
        <authorList>
            <person name="Nierman W.C."/>
            <person name="Fedorova-Abrams N.D."/>
            <person name="Andrianopoulos A."/>
        </authorList>
    </citation>
    <scope>NUCLEOTIDE SEQUENCE [LARGE SCALE GENOMIC DNA]</scope>
    <source>
        <strain evidence="4">ATCC 10500 / CBS 375.48 / QM 6759 / NRRL 1006</strain>
    </source>
</reference>
<dbReference type="Gene3D" id="3.40.50.1820">
    <property type="entry name" value="alpha/beta hydrolase"/>
    <property type="match status" value="1"/>
</dbReference>
<dbReference type="VEuPathDB" id="FungiDB:TSTA_101030"/>
<name>B8MMW0_TALSN</name>
<organism evidence="3 4">
    <name type="scientific">Talaromyces stipitatus (strain ATCC 10500 / CBS 375.48 / QM 6759 / NRRL 1006)</name>
    <name type="common">Penicillium stipitatum</name>
    <dbReference type="NCBI Taxonomy" id="441959"/>
    <lineage>
        <taxon>Eukaryota</taxon>
        <taxon>Fungi</taxon>
        <taxon>Dikarya</taxon>
        <taxon>Ascomycota</taxon>
        <taxon>Pezizomycotina</taxon>
        <taxon>Eurotiomycetes</taxon>
        <taxon>Eurotiomycetidae</taxon>
        <taxon>Eurotiales</taxon>
        <taxon>Trichocomaceae</taxon>
        <taxon>Talaromyces</taxon>
        <taxon>Talaromyces sect. Talaromyces</taxon>
    </lineage>
</organism>
<dbReference type="AlphaFoldDB" id="B8MMW0"/>
<dbReference type="OMA" id="FWIWLHS"/>
<keyword evidence="1" id="KW-0378">Hydrolase</keyword>
<evidence type="ECO:0000313" key="4">
    <source>
        <dbReference type="Proteomes" id="UP000001745"/>
    </source>
</evidence>
<dbReference type="RefSeq" id="XP_002486101.1">
    <property type="nucleotide sequence ID" value="XM_002486056.1"/>
</dbReference>
<evidence type="ECO:0000259" key="2">
    <source>
        <dbReference type="Pfam" id="PF07859"/>
    </source>
</evidence>
<gene>
    <name evidence="3" type="ORF">TSTA_101030</name>
</gene>
<dbReference type="Proteomes" id="UP000001745">
    <property type="component" value="Unassembled WGS sequence"/>
</dbReference>